<keyword evidence="1" id="KW-0812">Transmembrane</keyword>
<name>D5U814_BRAM5</name>
<dbReference type="KEGG" id="brm:Bmur_0738"/>
<dbReference type="STRING" id="526224.Bmur_0738"/>
<keyword evidence="1" id="KW-1133">Transmembrane helix</keyword>
<sequence length="705" mass="80050">MKKTYLLFLVIISMFMMSCGGHFFNPRYYYNKSSSTSTLEDGTPADVDLGIAEVPTDQDPFLNGQWNSIDYQFDGSKILEFLFAASFDGNNVPVYTFFKDGTVWTLSDAATAENKYKAQDGANKAQGYSISDATFYRYDYKNPLIAPENSYNKSERMKRFVFYRLVGNAVVVPLNNYLIAVDTYSKLVFAYGKITKTGSTMGQAYPTAFEAVELHGEKRPFYEYDPIGFMAYDASSDSLKLTLYREYQNEMAKDANAYFPQVHDASRGIAYYDGPASAGRSPYYMVNIDDIDPQTILDQLKGKTYGARDRLTLYTYKFSEDGKTLTVTKDHFYDGQTTTQYTCDASKAVGATSLKYGDLTVTGLGTYDKIKDGTREYILNYQDNGPAFIDRVAGKTYKASDGSYEYKFSPDGNTLYEYKSGKLDATYTFSAEYKDSDKAEYKEGSLAYWGLKLANTKGNKDDTLYWSLGSSPFAGATSAISYHEGYLNINIASGNFVENVKGKTYKFRDYSEYDLSNPLPNEYQATGKSLTLYTYEFTPNGQTLNISEQVWRGETKTTSYTFKSGGDKSAEYEHDGTVIEFSIKYDNETLYRGDQAVGSTSFKDEGPIFLDRVRDNPTFEYDGNTYIFKDDGKTIEWNGNTWTLYRYDNESEYKYRAVYVKVNNMWFDNYYGVELTSNDDIIKSTPASTEGTIQWWFLGDEGYRK</sequence>
<dbReference type="AlphaFoldDB" id="D5U814"/>
<evidence type="ECO:0008006" key="4">
    <source>
        <dbReference type="Google" id="ProtNLM"/>
    </source>
</evidence>
<dbReference type="RefSeq" id="WP_013113263.1">
    <property type="nucleotide sequence ID" value="NC_014150.1"/>
</dbReference>
<protein>
    <recommendedName>
        <fullName evidence="4">Lipoprotein</fullName>
    </recommendedName>
</protein>
<proteinExistence type="predicted"/>
<dbReference type="EMBL" id="CP001959">
    <property type="protein sequence ID" value="ADG70837.1"/>
    <property type="molecule type" value="Genomic_DNA"/>
</dbReference>
<evidence type="ECO:0000313" key="2">
    <source>
        <dbReference type="EMBL" id="ADG70837.1"/>
    </source>
</evidence>
<evidence type="ECO:0000256" key="1">
    <source>
        <dbReference type="SAM" id="Phobius"/>
    </source>
</evidence>
<dbReference type="OrthoDB" id="308659at2"/>
<feature type="transmembrane region" description="Helical" evidence="1">
    <location>
        <begin position="6"/>
        <end position="24"/>
    </location>
</feature>
<organism evidence="2 3">
    <name type="scientific">Brachyspira murdochii (strain ATCC 51284 / DSM 12563 / 56-150)</name>
    <name type="common">Serpulina murdochii</name>
    <dbReference type="NCBI Taxonomy" id="526224"/>
    <lineage>
        <taxon>Bacteria</taxon>
        <taxon>Pseudomonadati</taxon>
        <taxon>Spirochaetota</taxon>
        <taxon>Spirochaetia</taxon>
        <taxon>Brachyspirales</taxon>
        <taxon>Brachyspiraceae</taxon>
        <taxon>Brachyspira</taxon>
    </lineage>
</organism>
<accession>D5U814</accession>
<evidence type="ECO:0000313" key="3">
    <source>
        <dbReference type="Proteomes" id="UP000001915"/>
    </source>
</evidence>
<dbReference type="PROSITE" id="PS51257">
    <property type="entry name" value="PROKAR_LIPOPROTEIN"/>
    <property type="match status" value="1"/>
</dbReference>
<gene>
    <name evidence="2" type="ordered locus">Bmur_0738</name>
</gene>
<keyword evidence="1" id="KW-0472">Membrane</keyword>
<reference evidence="2 3" key="1">
    <citation type="journal article" date="2010" name="Stand. Genomic Sci.">
        <title>Complete genome sequence of Brachyspira murdochii type strain (56-150).</title>
        <authorList>
            <person name="Pati A."/>
            <person name="Sikorski J."/>
            <person name="Gronow S."/>
            <person name="Munk C."/>
            <person name="Lapidus A."/>
            <person name="Copeland A."/>
            <person name="Glavina Del Tio T."/>
            <person name="Nolan M."/>
            <person name="Lucas S."/>
            <person name="Chen F."/>
            <person name="Tice H."/>
            <person name="Cheng J.F."/>
            <person name="Han C."/>
            <person name="Detter J.C."/>
            <person name="Bruce D."/>
            <person name="Tapia R."/>
            <person name="Goodwin L."/>
            <person name="Pitluck S."/>
            <person name="Liolios K."/>
            <person name="Ivanova N."/>
            <person name="Mavromatis K."/>
            <person name="Mikhailova N."/>
            <person name="Chen A."/>
            <person name="Palaniappan K."/>
            <person name="Land M."/>
            <person name="Hauser L."/>
            <person name="Chang Y.J."/>
            <person name="Jeffries C.D."/>
            <person name="Spring S."/>
            <person name="Rohde M."/>
            <person name="Goker M."/>
            <person name="Bristow J."/>
            <person name="Eisen J.A."/>
            <person name="Markowitz V."/>
            <person name="Hugenholtz P."/>
            <person name="Kyrpides N.C."/>
            <person name="Klenk H.P."/>
        </authorList>
    </citation>
    <scope>NUCLEOTIDE SEQUENCE [LARGE SCALE GENOMIC DNA]</scope>
    <source>
        <strain evidence="3">ATCC 51284 / DSM 12563 / 56-150</strain>
    </source>
</reference>
<dbReference type="Proteomes" id="UP000001915">
    <property type="component" value="Chromosome"/>
</dbReference>
<dbReference type="HOGENOM" id="CLU_391135_0_0_12"/>